<name>A0A839UV54_9GAMM</name>
<dbReference type="Pfam" id="PF11659">
    <property type="entry name" value="DUF3261"/>
    <property type="match status" value="1"/>
</dbReference>
<protein>
    <recommendedName>
        <fullName evidence="4">DUF3261 domain-containing protein</fullName>
    </recommendedName>
</protein>
<comment type="caution">
    <text evidence="2">The sequence shown here is derived from an EMBL/GenBank/DDBJ whole genome shotgun (WGS) entry which is preliminary data.</text>
</comment>
<feature type="signal peptide" evidence="1">
    <location>
        <begin position="1"/>
        <end position="26"/>
    </location>
</feature>
<evidence type="ECO:0000313" key="3">
    <source>
        <dbReference type="Proteomes" id="UP000559987"/>
    </source>
</evidence>
<keyword evidence="3" id="KW-1185">Reference proteome</keyword>
<keyword evidence="1" id="KW-0732">Signal</keyword>
<dbReference type="PROSITE" id="PS51257">
    <property type="entry name" value="PROKAR_LIPOPROTEIN"/>
    <property type="match status" value="1"/>
</dbReference>
<dbReference type="AlphaFoldDB" id="A0A839UV54"/>
<proteinExistence type="predicted"/>
<evidence type="ECO:0000256" key="1">
    <source>
        <dbReference type="SAM" id="SignalP"/>
    </source>
</evidence>
<feature type="chain" id="PRO_5032369403" description="DUF3261 domain-containing protein" evidence="1">
    <location>
        <begin position="27"/>
        <end position="205"/>
    </location>
</feature>
<gene>
    <name evidence="2" type="ORF">FHS30_002455</name>
</gene>
<organism evidence="2 3">
    <name type="scientific">Simiduia aestuariiviva</name>
    <dbReference type="NCBI Taxonomy" id="1510459"/>
    <lineage>
        <taxon>Bacteria</taxon>
        <taxon>Pseudomonadati</taxon>
        <taxon>Pseudomonadota</taxon>
        <taxon>Gammaproteobacteria</taxon>
        <taxon>Cellvibrionales</taxon>
        <taxon>Cellvibrionaceae</taxon>
        <taxon>Simiduia</taxon>
    </lineage>
</organism>
<dbReference type="EMBL" id="JACHXZ010000003">
    <property type="protein sequence ID" value="MBB3169247.1"/>
    <property type="molecule type" value="Genomic_DNA"/>
</dbReference>
<dbReference type="InterPro" id="IPR021675">
    <property type="entry name" value="DUF3261"/>
</dbReference>
<sequence>MQAVWRKHVCLLFLQAWVAAIVAGCAALPSPVEQPPLLAPALLGQNLQVIQRVALDYEGQRRNLMVVWTQQAGQLSVLGLTAQGRKIFSLSYDGDTLHTERFLPVPASLSDARFMRELQWAYWPAEAVLASLVPVGWSLTVVDGRRLFTDPSGREMEYRFTTNNFPASLELTHFQGYRMNIETLSVQPLNAAIADENHAEEKRND</sequence>
<dbReference type="RefSeq" id="WP_183910728.1">
    <property type="nucleotide sequence ID" value="NZ_JACHXZ010000003.1"/>
</dbReference>
<reference evidence="2 3" key="1">
    <citation type="submission" date="2020-08" db="EMBL/GenBank/DDBJ databases">
        <title>Genomic Encyclopedia of Type Strains, Phase III (KMG-III): the genomes of soil and plant-associated and newly described type strains.</title>
        <authorList>
            <person name="Whitman W."/>
        </authorList>
    </citation>
    <scope>NUCLEOTIDE SEQUENCE [LARGE SCALE GENOMIC DNA]</scope>
    <source>
        <strain evidence="2 3">CECT 8571</strain>
    </source>
</reference>
<evidence type="ECO:0000313" key="2">
    <source>
        <dbReference type="EMBL" id="MBB3169247.1"/>
    </source>
</evidence>
<accession>A0A839UV54</accession>
<dbReference type="Proteomes" id="UP000559987">
    <property type="component" value="Unassembled WGS sequence"/>
</dbReference>
<evidence type="ECO:0008006" key="4">
    <source>
        <dbReference type="Google" id="ProtNLM"/>
    </source>
</evidence>